<dbReference type="RefSeq" id="WP_274924111.1">
    <property type="nucleotide sequence ID" value="NZ_JAKELO010000002.1"/>
</dbReference>
<keyword evidence="2" id="KW-1185">Reference proteome</keyword>
<sequence>MSKIDPRRNIPYHKKQSDITIHVRREEKAGTGLFRGKLFPPCHGKNHILKSYPKDTGPVVCGQKGTVCLPKKYSKKYYY</sequence>
<reference evidence="1" key="1">
    <citation type="submission" date="2022-01" db="EMBL/GenBank/DDBJ databases">
        <title>Draft genome of Methanogenium marinum DSM 15558.</title>
        <authorList>
            <person name="Chen S.-C."/>
            <person name="You Y.-T."/>
        </authorList>
    </citation>
    <scope>NUCLEOTIDE SEQUENCE</scope>
    <source>
        <strain evidence="1">DSM 15558</strain>
    </source>
</reference>
<gene>
    <name evidence="1" type="ORF">L0665_02360</name>
</gene>
<evidence type="ECO:0000313" key="1">
    <source>
        <dbReference type="EMBL" id="MDE4907461.1"/>
    </source>
</evidence>
<organism evidence="1 2">
    <name type="scientific">Methanogenium marinum</name>
    <dbReference type="NCBI Taxonomy" id="348610"/>
    <lineage>
        <taxon>Archaea</taxon>
        <taxon>Methanobacteriati</taxon>
        <taxon>Methanobacteriota</taxon>
        <taxon>Stenosarchaea group</taxon>
        <taxon>Methanomicrobia</taxon>
        <taxon>Methanomicrobiales</taxon>
        <taxon>Methanomicrobiaceae</taxon>
        <taxon>Methanogenium</taxon>
    </lineage>
</organism>
<proteinExistence type="predicted"/>
<dbReference type="AlphaFoldDB" id="A0A9Q4KUF7"/>
<comment type="caution">
    <text evidence="1">The sequence shown here is derived from an EMBL/GenBank/DDBJ whole genome shotgun (WGS) entry which is preliminary data.</text>
</comment>
<name>A0A9Q4KUF7_9EURY</name>
<dbReference type="EMBL" id="JAKELO010000002">
    <property type="protein sequence ID" value="MDE4907461.1"/>
    <property type="molecule type" value="Genomic_DNA"/>
</dbReference>
<evidence type="ECO:0000313" key="2">
    <source>
        <dbReference type="Proteomes" id="UP001143747"/>
    </source>
</evidence>
<accession>A0A9Q4KUF7</accession>
<protein>
    <submittedName>
        <fullName evidence="1">Uncharacterized protein</fullName>
    </submittedName>
</protein>
<dbReference type="Proteomes" id="UP001143747">
    <property type="component" value="Unassembled WGS sequence"/>
</dbReference>